<keyword evidence="6 7" id="KW-0472">Membrane</keyword>
<dbReference type="InterPro" id="IPR035906">
    <property type="entry name" value="MetI-like_sf"/>
</dbReference>
<comment type="subcellular location">
    <subcellularLocation>
        <location evidence="1 7">Cell membrane</location>
        <topology evidence="1 7">Multi-pass membrane protein</topology>
    </subcellularLocation>
</comment>
<dbReference type="Gene3D" id="1.10.3720.10">
    <property type="entry name" value="MetI-like"/>
    <property type="match status" value="1"/>
</dbReference>
<dbReference type="GO" id="GO:0071916">
    <property type="term" value="F:dipeptide transmembrane transporter activity"/>
    <property type="evidence" value="ECO:0007669"/>
    <property type="project" value="TreeGrafter"/>
</dbReference>
<dbReference type="PANTHER" id="PTHR43386:SF1">
    <property type="entry name" value="D,D-DIPEPTIDE TRANSPORT SYSTEM PERMEASE PROTEIN DDPC-RELATED"/>
    <property type="match status" value="1"/>
</dbReference>
<feature type="transmembrane region" description="Helical" evidence="7">
    <location>
        <begin position="217"/>
        <end position="238"/>
    </location>
</feature>
<dbReference type="InterPro" id="IPR025966">
    <property type="entry name" value="OppC_N"/>
</dbReference>
<dbReference type="InterPro" id="IPR000515">
    <property type="entry name" value="MetI-like"/>
</dbReference>
<dbReference type="OrthoDB" id="9805884at2"/>
<dbReference type="InterPro" id="IPR050366">
    <property type="entry name" value="BP-dependent_transpt_permease"/>
</dbReference>
<evidence type="ECO:0000259" key="8">
    <source>
        <dbReference type="PROSITE" id="PS50928"/>
    </source>
</evidence>
<evidence type="ECO:0000256" key="7">
    <source>
        <dbReference type="RuleBase" id="RU363032"/>
    </source>
</evidence>
<feature type="transmembrane region" description="Helical" evidence="7">
    <location>
        <begin position="168"/>
        <end position="186"/>
    </location>
</feature>
<dbReference type="AlphaFoldDB" id="A0A240EAS9"/>
<comment type="similarity">
    <text evidence="7">Belongs to the binding-protein-dependent transport system permease family.</text>
</comment>
<dbReference type="EMBL" id="OANU01000002">
    <property type="protein sequence ID" value="SNX45309.1"/>
    <property type="molecule type" value="Genomic_DNA"/>
</dbReference>
<evidence type="ECO:0000256" key="5">
    <source>
        <dbReference type="ARBA" id="ARBA00022989"/>
    </source>
</evidence>
<protein>
    <submittedName>
        <fullName evidence="9">Dipeptide transport system permease protein DppC</fullName>
    </submittedName>
</protein>
<evidence type="ECO:0000256" key="4">
    <source>
        <dbReference type="ARBA" id="ARBA00022692"/>
    </source>
</evidence>
<feature type="transmembrane region" description="Helical" evidence="7">
    <location>
        <begin position="12"/>
        <end position="34"/>
    </location>
</feature>
<dbReference type="GO" id="GO:0005886">
    <property type="term" value="C:plasma membrane"/>
    <property type="evidence" value="ECO:0007669"/>
    <property type="project" value="UniProtKB-SubCell"/>
</dbReference>
<evidence type="ECO:0000256" key="6">
    <source>
        <dbReference type="ARBA" id="ARBA00023136"/>
    </source>
</evidence>
<feature type="transmembrane region" description="Helical" evidence="7">
    <location>
        <begin position="105"/>
        <end position="131"/>
    </location>
</feature>
<dbReference type="PANTHER" id="PTHR43386">
    <property type="entry name" value="OLIGOPEPTIDE TRANSPORT SYSTEM PERMEASE PROTEIN APPC"/>
    <property type="match status" value="1"/>
</dbReference>
<keyword evidence="5 7" id="KW-1133">Transmembrane helix</keyword>
<keyword evidence="2 7" id="KW-0813">Transport</keyword>
<feature type="transmembrane region" description="Helical" evidence="7">
    <location>
        <begin position="143"/>
        <end position="162"/>
    </location>
</feature>
<feature type="domain" description="ABC transmembrane type-1" evidence="8">
    <location>
        <begin position="103"/>
        <end position="295"/>
    </location>
</feature>
<sequence length="341" mass="37044">MKGFLSLVWRNTTARIGLIIIGLFMFVAIAAPLVTKHAPDKRTGNPHEYPSAVVKLAQANPDGWVAQHLADDRRTLLMSKKADHVLGTTRMGRDVWSQVAYGARVSLMVGFSAGLIVCVLATVIGISAGYFGGRVDSVLTSAMNIMLVIPPWPLLFVVAAFVGEAGPMTIAVVIASISWAWGARVIRAQTLSLREKEFVKAAEVLGESRLRIIFVELLPNLISIVGASFIGSVSYAILMEAIISFLGMGDPNTISWGIMLYNVQTSSAMLIGAWWEILAPCIALTLLVTGLALLNFAVDEIANPQLRSHKGLKRWKKLAEQDKQEREVPVAPQNALWSGDR</sequence>
<name>A0A240EAS9_9VIBR</name>
<evidence type="ECO:0000313" key="10">
    <source>
        <dbReference type="Proteomes" id="UP000219336"/>
    </source>
</evidence>
<keyword evidence="4 7" id="KW-0812">Transmembrane</keyword>
<gene>
    <name evidence="9" type="primary">dppC_1</name>
    <name evidence="9" type="ORF">VTH8203_00305</name>
</gene>
<dbReference type="Pfam" id="PF00528">
    <property type="entry name" value="BPD_transp_1"/>
    <property type="match status" value="1"/>
</dbReference>
<dbReference type="Proteomes" id="UP000219336">
    <property type="component" value="Unassembled WGS sequence"/>
</dbReference>
<dbReference type="CDD" id="cd06261">
    <property type="entry name" value="TM_PBP2"/>
    <property type="match status" value="1"/>
</dbReference>
<dbReference type="SUPFAM" id="SSF161098">
    <property type="entry name" value="MetI-like"/>
    <property type="match status" value="1"/>
</dbReference>
<dbReference type="Pfam" id="PF12911">
    <property type="entry name" value="OppC_N"/>
    <property type="match status" value="1"/>
</dbReference>
<evidence type="ECO:0000313" key="9">
    <source>
        <dbReference type="EMBL" id="SNX45309.1"/>
    </source>
</evidence>
<organism evidence="9 10">
    <name type="scientific">Vibrio thalassae</name>
    <dbReference type="NCBI Taxonomy" id="1243014"/>
    <lineage>
        <taxon>Bacteria</taxon>
        <taxon>Pseudomonadati</taxon>
        <taxon>Pseudomonadota</taxon>
        <taxon>Gammaproteobacteria</taxon>
        <taxon>Vibrionales</taxon>
        <taxon>Vibrionaceae</taxon>
        <taxon>Vibrio</taxon>
    </lineage>
</organism>
<dbReference type="PROSITE" id="PS50928">
    <property type="entry name" value="ABC_TM1"/>
    <property type="match status" value="1"/>
</dbReference>
<proteinExistence type="inferred from homology"/>
<reference evidence="10" key="1">
    <citation type="submission" date="2016-06" db="EMBL/GenBank/DDBJ databases">
        <authorList>
            <person name="Rodrigo-Torres L."/>
            <person name="Arahal R.D."/>
            <person name="Lucena T."/>
        </authorList>
    </citation>
    <scope>NUCLEOTIDE SEQUENCE [LARGE SCALE GENOMIC DNA]</scope>
    <source>
        <strain evidence="10">CECT8203</strain>
    </source>
</reference>
<evidence type="ECO:0000256" key="3">
    <source>
        <dbReference type="ARBA" id="ARBA00022475"/>
    </source>
</evidence>
<keyword evidence="3" id="KW-1003">Cell membrane</keyword>
<accession>A0A240EAS9</accession>
<feature type="transmembrane region" description="Helical" evidence="7">
    <location>
        <begin position="277"/>
        <end position="298"/>
    </location>
</feature>
<dbReference type="RefSeq" id="WP_096992045.1">
    <property type="nucleotide sequence ID" value="NZ_JBHSII010000001.1"/>
</dbReference>
<keyword evidence="10" id="KW-1185">Reference proteome</keyword>
<evidence type="ECO:0000256" key="2">
    <source>
        <dbReference type="ARBA" id="ARBA00022448"/>
    </source>
</evidence>
<evidence type="ECO:0000256" key="1">
    <source>
        <dbReference type="ARBA" id="ARBA00004651"/>
    </source>
</evidence>